<proteinExistence type="predicted"/>
<evidence type="ECO:0000313" key="2">
    <source>
        <dbReference type="Proteomes" id="UP000663722"/>
    </source>
</evidence>
<reference evidence="1" key="1">
    <citation type="journal article" date="2021" name="Microb. Physiol.">
        <title>Proteogenomic Insights into the Physiology of Marine, Sulfate-Reducing, Filamentous Desulfonema limicola and Desulfonema magnum.</title>
        <authorList>
            <person name="Schnaars V."/>
            <person name="Wohlbrand L."/>
            <person name="Scheve S."/>
            <person name="Hinrichs C."/>
            <person name="Reinhardt R."/>
            <person name="Rabus R."/>
        </authorList>
    </citation>
    <scope>NUCLEOTIDE SEQUENCE</scope>
    <source>
        <strain evidence="1">4be13</strain>
    </source>
</reference>
<dbReference type="EMBL" id="CP061800">
    <property type="protein sequence ID" value="QTA90929.1"/>
    <property type="molecule type" value="Genomic_DNA"/>
</dbReference>
<dbReference type="Proteomes" id="UP000663722">
    <property type="component" value="Chromosome"/>
</dbReference>
<keyword evidence="2" id="KW-1185">Reference proteome</keyword>
<protein>
    <submittedName>
        <fullName evidence="1">Uncharacterized protein</fullName>
    </submittedName>
</protein>
<dbReference type="AlphaFoldDB" id="A0A975GRF3"/>
<sequence>MIYLLTEHPKPSAEIAMKTADIIHSMYVSISKISLLAKQMECDETVILIPFCLSERIKNIKAIKF</sequence>
<gene>
    <name evidence="1" type="ORF">dnm_069910</name>
</gene>
<evidence type="ECO:0000313" key="1">
    <source>
        <dbReference type="EMBL" id="QTA90929.1"/>
    </source>
</evidence>
<accession>A0A975GRF3</accession>
<name>A0A975GRF3_9BACT</name>
<organism evidence="1 2">
    <name type="scientific">Desulfonema magnum</name>
    <dbReference type="NCBI Taxonomy" id="45655"/>
    <lineage>
        <taxon>Bacteria</taxon>
        <taxon>Pseudomonadati</taxon>
        <taxon>Thermodesulfobacteriota</taxon>
        <taxon>Desulfobacteria</taxon>
        <taxon>Desulfobacterales</taxon>
        <taxon>Desulfococcaceae</taxon>
        <taxon>Desulfonema</taxon>
    </lineage>
</organism>
<dbReference type="KEGG" id="dmm:dnm_069910"/>